<feature type="domain" description="EF-hand" evidence="1">
    <location>
        <begin position="108"/>
        <end position="143"/>
    </location>
</feature>
<evidence type="ECO:0000259" key="1">
    <source>
        <dbReference type="PROSITE" id="PS50222"/>
    </source>
</evidence>
<dbReference type="PROSITE" id="PS50222">
    <property type="entry name" value="EF_HAND_2"/>
    <property type="match status" value="1"/>
</dbReference>
<comment type="caution">
    <text evidence="2">The sequence shown here is derived from an EMBL/GenBank/DDBJ whole genome shotgun (WGS) entry which is preliminary data.</text>
</comment>
<dbReference type="AlphaFoldDB" id="A0A8X7Y7E6"/>
<dbReference type="InterPro" id="IPR002048">
    <property type="entry name" value="EF_hand_dom"/>
</dbReference>
<keyword evidence="3" id="KW-1185">Reference proteome</keyword>
<proteinExistence type="predicted"/>
<dbReference type="PROSITE" id="PS00018">
    <property type="entry name" value="EF_HAND_1"/>
    <property type="match status" value="2"/>
</dbReference>
<dbReference type="Pfam" id="PF13202">
    <property type="entry name" value="EF-hand_5"/>
    <property type="match status" value="1"/>
</dbReference>
<organism evidence="2 3">
    <name type="scientific">Populus tomentosa</name>
    <name type="common">Chinese white poplar</name>
    <dbReference type="NCBI Taxonomy" id="118781"/>
    <lineage>
        <taxon>Eukaryota</taxon>
        <taxon>Viridiplantae</taxon>
        <taxon>Streptophyta</taxon>
        <taxon>Embryophyta</taxon>
        <taxon>Tracheophyta</taxon>
        <taxon>Spermatophyta</taxon>
        <taxon>Magnoliopsida</taxon>
        <taxon>eudicotyledons</taxon>
        <taxon>Gunneridae</taxon>
        <taxon>Pentapetalae</taxon>
        <taxon>rosids</taxon>
        <taxon>fabids</taxon>
        <taxon>Malpighiales</taxon>
        <taxon>Salicaceae</taxon>
        <taxon>Saliceae</taxon>
        <taxon>Populus</taxon>
    </lineage>
</organism>
<dbReference type="Proteomes" id="UP000886885">
    <property type="component" value="Chromosome 14D"/>
</dbReference>
<gene>
    <name evidence="2" type="ORF">POTOM_047619</name>
</gene>
<evidence type="ECO:0000313" key="2">
    <source>
        <dbReference type="EMBL" id="KAG6747728.1"/>
    </source>
</evidence>
<protein>
    <recommendedName>
        <fullName evidence="1">EF-hand domain-containing protein</fullName>
    </recommendedName>
</protein>
<reference evidence="2" key="1">
    <citation type="journal article" date="2020" name="bioRxiv">
        <title>Hybrid origin of Populus tomentosa Carr. identified through genome sequencing and phylogenomic analysis.</title>
        <authorList>
            <person name="An X."/>
            <person name="Gao K."/>
            <person name="Chen Z."/>
            <person name="Li J."/>
            <person name="Yang X."/>
            <person name="Yang X."/>
            <person name="Zhou J."/>
            <person name="Guo T."/>
            <person name="Zhao T."/>
            <person name="Huang S."/>
            <person name="Miao D."/>
            <person name="Khan W.U."/>
            <person name="Rao P."/>
            <person name="Ye M."/>
            <person name="Lei B."/>
            <person name="Liao W."/>
            <person name="Wang J."/>
            <person name="Ji L."/>
            <person name="Li Y."/>
            <person name="Guo B."/>
            <person name="Mustafa N.S."/>
            <person name="Li S."/>
            <person name="Yun Q."/>
            <person name="Keller S.R."/>
            <person name="Mao J."/>
            <person name="Zhang R."/>
            <person name="Strauss S.H."/>
        </authorList>
    </citation>
    <scope>NUCLEOTIDE SEQUENCE</scope>
    <source>
        <strain evidence="2">GM15</strain>
        <tissue evidence="2">Leaf</tissue>
    </source>
</reference>
<accession>A0A8X7Y7E6</accession>
<dbReference type="SMART" id="SM00054">
    <property type="entry name" value="EFh"/>
    <property type="match status" value="1"/>
</dbReference>
<dbReference type="EMBL" id="JAAWWB010000028">
    <property type="protein sequence ID" value="KAG6747728.1"/>
    <property type="molecule type" value="Genomic_DNA"/>
</dbReference>
<name>A0A8X7Y7E6_POPTO</name>
<dbReference type="GO" id="GO:0005509">
    <property type="term" value="F:calcium ion binding"/>
    <property type="evidence" value="ECO:0007669"/>
    <property type="project" value="InterPro"/>
</dbReference>
<evidence type="ECO:0000313" key="3">
    <source>
        <dbReference type="Proteomes" id="UP000886885"/>
    </source>
</evidence>
<dbReference type="OrthoDB" id="26525at2759"/>
<dbReference type="InterPro" id="IPR018247">
    <property type="entry name" value="EF_Hand_1_Ca_BS"/>
</dbReference>
<sequence length="185" mass="20629">MSSSLSSSDSTFYSSNYGSQERSLFMFRCFLQKTLDYYFSQMTTAHQGHQGKLMLRIAVTEQLIMPMKRSKLMMGEKGVAGRIAQLSLFLKLMAIKNRNVTVDGERAMTMGQFRAWMKTIDGDKDGKISKEELSDAVRGNGGWFAGWKARRGVGSADSNGNGFVDESEIGNLVEFAQKHLGIKII</sequence>